<reference evidence="2" key="2">
    <citation type="submission" date="2023-01" db="EMBL/GenBank/DDBJ databases">
        <title>Gilvimarinus xylanilyticus HB14 isolated from Caulerpa lentillifera aquaculture base in Hainan, China.</title>
        <authorList>
            <person name="Zhang Y.-J."/>
        </authorList>
    </citation>
    <scope>NUCLEOTIDE SEQUENCE</scope>
    <source>
        <strain evidence="2">HB14</strain>
    </source>
</reference>
<organism evidence="2 3">
    <name type="scientific">Gilvimarinus xylanilyticus</name>
    <dbReference type="NCBI Taxonomy" id="2944139"/>
    <lineage>
        <taxon>Bacteria</taxon>
        <taxon>Pseudomonadati</taxon>
        <taxon>Pseudomonadota</taxon>
        <taxon>Gammaproteobacteria</taxon>
        <taxon>Cellvibrionales</taxon>
        <taxon>Cellvibrionaceae</taxon>
        <taxon>Gilvimarinus</taxon>
    </lineage>
</organism>
<keyword evidence="2" id="KW-0645">Protease</keyword>
<dbReference type="InterPro" id="IPR025748">
    <property type="entry name" value="PrcB_C_dom"/>
</dbReference>
<comment type="caution">
    <text evidence="2">The sequence shown here is derived from an EMBL/GenBank/DDBJ whole genome shotgun (WGS) entry which is preliminary data.</text>
</comment>
<proteinExistence type="predicted"/>
<dbReference type="EMBL" id="JAMFTH010000002">
    <property type="protein sequence ID" value="MCP8899660.1"/>
    <property type="molecule type" value="Genomic_DNA"/>
</dbReference>
<dbReference type="AlphaFoldDB" id="A0A9X2I3H7"/>
<keyword evidence="3" id="KW-1185">Reference proteome</keyword>
<keyword evidence="2" id="KW-0378">Hydrolase</keyword>
<evidence type="ECO:0000259" key="1">
    <source>
        <dbReference type="Pfam" id="PF14343"/>
    </source>
</evidence>
<name>A0A9X2I3H7_9GAMM</name>
<feature type="domain" description="PrcB C-terminal" evidence="1">
    <location>
        <begin position="92"/>
        <end position="149"/>
    </location>
</feature>
<reference evidence="2" key="1">
    <citation type="submission" date="2022-05" db="EMBL/GenBank/DDBJ databases">
        <authorList>
            <person name="Sun H.-N."/>
        </authorList>
    </citation>
    <scope>NUCLEOTIDE SEQUENCE</scope>
    <source>
        <strain evidence="2">HB14</strain>
    </source>
</reference>
<dbReference type="RefSeq" id="WP_253967950.1">
    <property type="nucleotide sequence ID" value="NZ_JAMFTH010000002.1"/>
</dbReference>
<dbReference type="Pfam" id="PF14343">
    <property type="entry name" value="PrcB_C"/>
    <property type="match status" value="1"/>
</dbReference>
<accession>A0A9X2I3H7</accession>
<protein>
    <submittedName>
        <fullName evidence="2">Protease complex subunit PrcB family protein</fullName>
    </submittedName>
</protein>
<evidence type="ECO:0000313" key="3">
    <source>
        <dbReference type="Proteomes" id="UP001139319"/>
    </source>
</evidence>
<sequence length="171" mass="18805">MKPVYLIAPLAFSLLGCAGDSENEDETRVRHDNTGESYAYEIVECGNSPHTTIEEPSREVITDMHEFREVYGVTDLNSQEEVPDIDFSTQQVVAIHSGWKPNPGYGLRIDEVVTHEGSIVVRYTDILANSSGDCAYPAMVVSPYCFIAMEKSDLPVSYSAITEEASCGGEE</sequence>
<evidence type="ECO:0000313" key="2">
    <source>
        <dbReference type="EMBL" id="MCP8899660.1"/>
    </source>
</evidence>
<dbReference type="GO" id="GO:0008233">
    <property type="term" value="F:peptidase activity"/>
    <property type="evidence" value="ECO:0007669"/>
    <property type="project" value="UniProtKB-KW"/>
</dbReference>
<dbReference type="PROSITE" id="PS51257">
    <property type="entry name" value="PROKAR_LIPOPROTEIN"/>
    <property type="match status" value="1"/>
</dbReference>
<dbReference type="Proteomes" id="UP001139319">
    <property type="component" value="Unassembled WGS sequence"/>
</dbReference>
<dbReference type="GO" id="GO:0006508">
    <property type="term" value="P:proteolysis"/>
    <property type="evidence" value="ECO:0007669"/>
    <property type="project" value="UniProtKB-KW"/>
</dbReference>
<gene>
    <name evidence="2" type="ORF">M6D89_10140</name>
</gene>